<dbReference type="AlphaFoldDB" id="A0ABD2XAM0"/>
<name>A0ABD2XAM0_9HYME</name>
<sequence>MNGDDSTVVTGAVETIEIKPELTELLIGSKEESHSEEESSSGPNFEHSSKKCSYVTVSGEVIDVETEDIVQTPFFLESYFLDKDEFRDQFLSAPCMEERVIEIDRVTCYECDTAFCSEQRLLEHLMKHIDVYKMGCNICDKDLNLEEKFQLHMMAVTWQSIYYCDICRKSCAGVVRSKSQPPPPGKIYMCHDCEYFTKQENMKFNSIRFHLNIECNAVNCDPPRPPPILPLPTPPPLPPPQPPPPPAVPIPPQQSISAPTEVLQDNKQKLVADVKLDDCNGWSTKDPSSEIYDSVICKVPPKKKENMRCRGPKPRVKVVSESMRHTLKMSSRVSTRASNKLLCKYKCKDCPISFPDEGSLMKHVREKHSFHKINYECKLCGKDFSQQRCYENHMNYHQRQKNHICFVCNDTFISKRKLEQHTCHKPRSKFLGSHPNEGAALDLRKKKTKNAAR</sequence>
<evidence type="ECO:0000256" key="1">
    <source>
        <dbReference type="ARBA" id="ARBA00004123"/>
    </source>
</evidence>
<gene>
    <name evidence="10" type="ORF">TKK_004837</name>
</gene>
<feature type="domain" description="C2H2-type" evidence="9">
    <location>
        <begin position="345"/>
        <end position="373"/>
    </location>
</feature>
<evidence type="ECO:0000256" key="4">
    <source>
        <dbReference type="ARBA" id="ARBA00022771"/>
    </source>
</evidence>
<evidence type="ECO:0000256" key="2">
    <source>
        <dbReference type="ARBA" id="ARBA00022723"/>
    </source>
</evidence>
<feature type="region of interest" description="Disordered" evidence="8">
    <location>
        <begin position="28"/>
        <end position="49"/>
    </location>
</feature>
<evidence type="ECO:0000313" key="11">
    <source>
        <dbReference type="Proteomes" id="UP001627154"/>
    </source>
</evidence>
<dbReference type="PROSITE" id="PS00028">
    <property type="entry name" value="ZINC_FINGER_C2H2_1"/>
    <property type="match status" value="3"/>
</dbReference>
<reference evidence="10 11" key="1">
    <citation type="journal article" date="2024" name="bioRxiv">
        <title>A reference genome for Trichogramma kaykai: A tiny desert-dwelling parasitoid wasp with competing sex-ratio distorters.</title>
        <authorList>
            <person name="Culotta J."/>
            <person name="Lindsey A.R."/>
        </authorList>
    </citation>
    <scope>NUCLEOTIDE SEQUENCE [LARGE SCALE GENOMIC DNA]</scope>
    <source>
        <strain evidence="10 11">KSX58</strain>
    </source>
</reference>
<evidence type="ECO:0000256" key="3">
    <source>
        <dbReference type="ARBA" id="ARBA00022737"/>
    </source>
</evidence>
<organism evidence="10 11">
    <name type="scientific">Trichogramma kaykai</name>
    <dbReference type="NCBI Taxonomy" id="54128"/>
    <lineage>
        <taxon>Eukaryota</taxon>
        <taxon>Metazoa</taxon>
        <taxon>Ecdysozoa</taxon>
        <taxon>Arthropoda</taxon>
        <taxon>Hexapoda</taxon>
        <taxon>Insecta</taxon>
        <taxon>Pterygota</taxon>
        <taxon>Neoptera</taxon>
        <taxon>Endopterygota</taxon>
        <taxon>Hymenoptera</taxon>
        <taxon>Apocrita</taxon>
        <taxon>Proctotrupomorpha</taxon>
        <taxon>Chalcidoidea</taxon>
        <taxon>Trichogrammatidae</taxon>
        <taxon>Trichogramma</taxon>
    </lineage>
</organism>
<dbReference type="InterPro" id="IPR036236">
    <property type="entry name" value="Znf_C2H2_sf"/>
</dbReference>
<dbReference type="GO" id="GO:0008270">
    <property type="term" value="F:zinc ion binding"/>
    <property type="evidence" value="ECO:0007669"/>
    <property type="project" value="UniProtKB-KW"/>
</dbReference>
<keyword evidence="3" id="KW-0677">Repeat</keyword>
<comment type="caution">
    <text evidence="10">The sequence shown here is derived from an EMBL/GenBank/DDBJ whole genome shotgun (WGS) entry which is preliminary data.</text>
</comment>
<feature type="region of interest" description="Disordered" evidence="8">
    <location>
        <begin position="426"/>
        <end position="453"/>
    </location>
</feature>
<dbReference type="SMART" id="SM00355">
    <property type="entry name" value="ZnF_C2H2"/>
    <property type="match status" value="4"/>
</dbReference>
<keyword evidence="6" id="KW-0539">Nucleus</keyword>
<evidence type="ECO:0000259" key="9">
    <source>
        <dbReference type="PROSITE" id="PS50157"/>
    </source>
</evidence>
<dbReference type="SUPFAM" id="SSF57667">
    <property type="entry name" value="beta-beta-alpha zinc fingers"/>
    <property type="match status" value="3"/>
</dbReference>
<keyword evidence="11" id="KW-1185">Reference proteome</keyword>
<protein>
    <recommendedName>
        <fullName evidence="9">C2H2-type domain-containing protein</fullName>
    </recommendedName>
</protein>
<feature type="region of interest" description="Disordered" evidence="8">
    <location>
        <begin position="226"/>
        <end position="253"/>
    </location>
</feature>
<dbReference type="PROSITE" id="PS50157">
    <property type="entry name" value="ZINC_FINGER_C2H2_2"/>
    <property type="match status" value="2"/>
</dbReference>
<proteinExistence type="predicted"/>
<dbReference type="Gene3D" id="3.30.160.60">
    <property type="entry name" value="Classic Zinc Finger"/>
    <property type="match status" value="2"/>
</dbReference>
<keyword evidence="2" id="KW-0479">Metal-binding</keyword>
<comment type="subcellular location">
    <subcellularLocation>
        <location evidence="1">Nucleus</location>
    </subcellularLocation>
</comment>
<feature type="compositionally biased region" description="Basic residues" evidence="8">
    <location>
        <begin position="444"/>
        <end position="453"/>
    </location>
</feature>
<evidence type="ECO:0000256" key="5">
    <source>
        <dbReference type="ARBA" id="ARBA00022833"/>
    </source>
</evidence>
<evidence type="ECO:0000313" key="10">
    <source>
        <dbReference type="EMBL" id="KAL3402324.1"/>
    </source>
</evidence>
<dbReference type="GO" id="GO:0005634">
    <property type="term" value="C:nucleus"/>
    <property type="evidence" value="ECO:0007669"/>
    <property type="project" value="UniProtKB-SubCell"/>
</dbReference>
<dbReference type="Proteomes" id="UP001627154">
    <property type="component" value="Unassembled WGS sequence"/>
</dbReference>
<evidence type="ECO:0000256" key="6">
    <source>
        <dbReference type="ARBA" id="ARBA00023242"/>
    </source>
</evidence>
<feature type="compositionally biased region" description="Pro residues" evidence="8">
    <location>
        <begin position="226"/>
        <end position="252"/>
    </location>
</feature>
<dbReference type="InterPro" id="IPR013087">
    <property type="entry name" value="Znf_C2H2_type"/>
</dbReference>
<dbReference type="EMBL" id="JBJJXI010000037">
    <property type="protein sequence ID" value="KAL3402324.1"/>
    <property type="molecule type" value="Genomic_DNA"/>
</dbReference>
<dbReference type="PANTHER" id="PTHR24376">
    <property type="entry name" value="ZINC FINGER PROTEIN"/>
    <property type="match status" value="1"/>
</dbReference>
<dbReference type="Pfam" id="PF00096">
    <property type="entry name" value="zf-C2H2"/>
    <property type="match status" value="2"/>
</dbReference>
<evidence type="ECO:0000256" key="8">
    <source>
        <dbReference type="SAM" id="MobiDB-lite"/>
    </source>
</evidence>
<keyword evidence="4 7" id="KW-0863">Zinc-finger</keyword>
<accession>A0ABD2XAM0</accession>
<feature type="domain" description="C2H2-type" evidence="9">
    <location>
        <begin position="375"/>
        <end position="402"/>
    </location>
</feature>
<evidence type="ECO:0000256" key="7">
    <source>
        <dbReference type="PROSITE-ProRule" id="PRU00042"/>
    </source>
</evidence>
<keyword evidence="5" id="KW-0862">Zinc</keyword>
<dbReference type="PANTHER" id="PTHR24376:SF216">
    <property type="entry name" value="ZINC FINGER PROTEIN 420-LIKE"/>
    <property type="match status" value="1"/>
</dbReference>